<dbReference type="Pfam" id="PF08084">
    <property type="entry name" value="PROCT"/>
    <property type="match status" value="1"/>
</dbReference>
<keyword evidence="3" id="KW-1185">Reference proteome</keyword>
<dbReference type="GO" id="GO:0030623">
    <property type="term" value="F:U5 snRNA binding"/>
    <property type="evidence" value="ECO:0007669"/>
    <property type="project" value="TreeGrafter"/>
</dbReference>
<dbReference type="InterPro" id="IPR012984">
    <property type="entry name" value="PROCT"/>
</dbReference>
<dbReference type="PANTHER" id="PTHR11140">
    <property type="entry name" value="PRE-MRNA SPLICING FACTOR PRP8"/>
    <property type="match status" value="1"/>
</dbReference>
<dbReference type="GO" id="GO:0030619">
    <property type="term" value="F:U1 snRNA binding"/>
    <property type="evidence" value="ECO:0007669"/>
    <property type="project" value="TreeGrafter"/>
</dbReference>
<gene>
    <name evidence="2" type="ORF">VDBG_06916</name>
</gene>
<dbReference type="GeneID" id="9537563"/>
<evidence type="ECO:0000313" key="2">
    <source>
        <dbReference type="EMBL" id="EEY20806.1"/>
    </source>
</evidence>
<dbReference type="InterPro" id="IPR027652">
    <property type="entry name" value="PRP8"/>
</dbReference>
<dbReference type="EMBL" id="DS985221">
    <property type="protein sequence ID" value="EEY20806.1"/>
    <property type="molecule type" value="Genomic_DNA"/>
</dbReference>
<feature type="domain" description="PROCT" evidence="1">
    <location>
        <begin position="21"/>
        <end position="141"/>
    </location>
</feature>
<dbReference type="RefSeq" id="XP_003003354.1">
    <property type="nucleotide sequence ID" value="XM_003003308.1"/>
</dbReference>
<accession>C9SPU1</accession>
<dbReference type="Proteomes" id="UP000008698">
    <property type="component" value="Unassembled WGS sequence"/>
</dbReference>
<dbReference type="GO" id="GO:0071013">
    <property type="term" value="C:catalytic step 2 spliceosome"/>
    <property type="evidence" value="ECO:0007669"/>
    <property type="project" value="TreeGrafter"/>
</dbReference>
<protein>
    <recommendedName>
        <fullName evidence="1">PROCT domain-containing protein</fullName>
    </recommendedName>
</protein>
<dbReference type="GO" id="GO:0097157">
    <property type="term" value="F:pre-mRNA intronic binding"/>
    <property type="evidence" value="ECO:0007669"/>
    <property type="project" value="TreeGrafter"/>
</dbReference>
<proteinExistence type="predicted"/>
<dbReference type="HOGENOM" id="CLU_156056_0_0_1"/>
<dbReference type="GO" id="GO:0030620">
    <property type="term" value="F:U2 snRNA binding"/>
    <property type="evidence" value="ECO:0007669"/>
    <property type="project" value="TreeGrafter"/>
</dbReference>
<dbReference type="GO" id="GO:0017070">
    <property type="term" value="F:U6 snRNA binding"/>
    <property type="evidence" value="ECO:0007669"/>
    <property type="project" value="TreeGrafter"/>
</dbReference>
<reference evidence="3" key="1">
    <citation type="journal article" date="2011" name="PLoS Pathog.">
        <title>Comparative genomics yields insights into niche adaptation of plant vascular wilt pathogens.</title>
        <authorList>
            <person name="Klosterman S.J."/>
            <person name="Subbarao K.V."/>
            <person name="Kang S."/>
            <person name="Veronese P."/>
            <person name="Gold S.E."/>
            <person name="Thomma B.P.H.J."/>
            <person name="Chen Z."/>
            <person name="Henrissat B."/>
            <person name="Lee Y.-H."/>
            <person name="Park J."/>
            <person name="Garcia-Pedrajas M.D."/>
            <person name="Barbara D.J."/>
            <person name="Anchieta A."/>
            <person name="de Jonge R."/>
            <person name="Santhanam P."/>
            <person name="Maruthachalam K."/>
            <person name="Atallah Z."/>
            <person name="Amyotte S.G."/>
            <person name="Paz Z."/>
            <person name="Inderbitzin P."/>
            <person name="Hayes R.J."/>
            <person name="Heiman D.I."/>
            <person name="Young S."/>
            <person name="Zeng Q."/>
            <person name="Engels R."/>
            <person name="Galagan J."/>
            <person name="Cuomo C.A."/>
            <person name="Dobinson K.F."/>
            <person name="Ma L.-J."/>
        </authorList>
    </citation>
    <scope>NUCLEOTIDE SEQUENCE [LARGE SCALE GENOMIC DNA]</scope>
    <source>
        <strain evidence="3">VaMs.102 / ATCC MYA-4576 / FGSC 10136</strain>
    </source>
</reference>
<evidence type="ECO:0000259" key="1">
    <source>
        <dbReference type="Pfam" id="PF08084"/>
    </source>
</evidence>
<evidence type="ECO:0000313" key="3">
    <source>
        <dbReference type="Proteomes" id="UP000008698"/>
    </source>
</evidence>
<name>C9SPU1_VERA1</name>
<dbReference type="KEGG" id="val:VDBG_06916"/>
<dbReference type="GO" id="GO:0005682">
    <property type="term" value="C:U5 snRNP"/>
    <property type="evidence" value="ECO:0007669"/>
    <property type="project" value="TreeGrafter"/>
</dbReference>
<sequence length="144" mass="16176">MSPSTPNCSTRTPTWDKNDTVTVAVAFTPGSVSLSAWGLTPQGYKWGAENQDLGSDQPQGFTTSMGTKRKLLLSPRFRGFFLVPETGKWNYSFMGSAFAGMEKKPVHVKLDTPLPFYSDQHRPIHFHSFAELEDIWVDRQDNFA</sequence>
<dbReference type="Gene3D" id="3.40.140.10">
    <property type="entry name" value="Cytidine Deaminase, domain 2"/>
    <property type="match status" value="1"/>
</dbReference>
<dbReference type="OrthoDB" id="4088623at2759"/>
<organism evidence="3">
    <name type="scientific">Verticillium alfalfae (strain VaMs.102 / ATCC MYA-4576 / FGSC 10136)</name>
    <name type="common">Verticillium wilt of alfalfa</name>
    <name type="synonym">Verticillium albo-atrum</name>
    <dbReference type="NCBI Taxonomy" id="526221"/>
    <lineage>
        <taxon>Eukaryota</taxon>
        <taxon>Fungi</taxon>
        <taxon>Dikarya</taxon>
        <taxon>Ascomycota</taxon>
        <taxon>Pezizomycotina</taxon>
        <taxon>Sordariomycetes</taxon>
        <taxon>Hypocreomycetidae</taxon>
        <taxon>Glomerellales</taxon>
        <taxon>Plectosphaerellaceae</taxon>
        <taxon>Verticillium</taxon>
    </lineage>
</organism>
<dbReference type="GO" id="GO:0000244">
    <property type="term" value="P:spliceosomal tri-snRNP complex assembly"/>
    <property type="evidence" value="ECO:0007669"/>
    <property type="project" value="TreeGrafter"/>
</dbReference>
<dbReference type="eggNOG" id="KOG1795">
    <property type="taxonomic scope" value="Eukaryota"/>
</dbReference>
<dbReference type="PANTHER" id="PTHR11140:SF0">
    <property type="entry name" value="PRE-MRNA-PROCESSING-SPLICING FACTOR 8"/>
    <property type="match status" value="1"/>
</dbReference>
<dbReference type="STRING" id="526221.C9SPU1"/>
<dbReference type="AlphaFoldDB" id="C9SPU1"/>